<dbReference type="Gene3D" id="2.60.120.1140">
    <property type="entry name" value="Protein of unknown function DUF192"/>
    <property type="match status" value="1"/>
</dbReference>
<comment type="caution">
    <text evidence="1">The sequence shown here is derived from an EMBL/GenBank/DDBJ whole genome shotgun (WGS) entry which is preliminary data.</text>
</comment>
<dbReference type="EMBL" id="JACCBU010000001">
    <property type="protein sequence ID" value="NYE74917.1"/>
    <property type="molecule type" value="Genomic_DNA"/>
</dbReference>
<name>A0A7Y9IDV2_9ACTN</name>
<reference evidence="1 2" key="1">
    <citation type="submission" date="2020-07" db="EMBL/GenBank/DDBJ databases">
        <title>Sequencing the genomes of 1000 actinobacteria strains.</title>
        <authorList>
            <person name="Klenk H.-P."/>
        </authorList>
    </citation>
    <scope>NUCLEOTIDE SEQUENCE [LARGE SCALE GENOMIC DNA]</scope>
    <source>
        <strain evidence="1 2">DSM 22083</strain>
    </source>
</reference>
<dbReference type="Pfam" id="PF02643">
    <property type="entry name" value="DUF192"/>
    <property type="match status" value="1"/>
</dbReference>
<protein>
    <recommendedName>
        <fullName evidence="3">DUF192 domain-containing protein</fullName>
    </recommendedName>
</protein>
<evidence type="ECO:0000313" key="1">
    <source>
        <dbReference type="EMBL" id="NYE74917.1"/>
    </source>
</evidence>
<keyword evidence="2" id="KW-1185">Reference proteome</keyword>
<dbReference type="InterPro" id="IPR038695">
    <property type="entry name" value="Saro_0823-like_sf"/>
</dbReference>
<sequence length="133" mass="13969">MVAERVFGPGPHRLRYNGSDVAPLAVAESYRTRQRGLLGTDAVIGALWITRCPSVHMIGMRYPIDVAVVDRAGLVLLIKTLRPWTGGTWPRRGASATIEAAAGAMAEWGIEPGGVLEIVRAAAVTGDPPAAAG</sequence>
<dbReference type="RefSeq" id="WP_179757508.1">
    <property type="nucleotide sequence ID" value="NZ_JACCBU010000001.1"/>
</dbReference>
<dbReference type="InterPro" id="IPR003795">
    <property type="entry name" value="DUF192"/>
</dbReference>
<accession>A0A7Y9IDV2</accession>
<dbReference type="Proteomes" id="UP000569914">
    <property type="component" value="Unassembled WGS sequence"/>
</dbReference>
<gene>
    <name evidence="1" type="ORF">BKA15_006246</name>
</gene>
<evidence type="ECO:0000313" key="2">
    <source>
        <dbReference type="Proteomes" id="UP000569914"/>
    </source>
</evidence>
<dbReference type="AlphaFoldDB" id="A0A7Y9IDV2"/>
<proteinExistence type="predicted"/>
<organism evidence="1 2">
    <name type="scientific">Microlunatus parietis</name>
    <dbReference type="NCBI Taxonomy" id="682979"/>
    <lineage>
        <taxon>Bacteria</taxon>
        <taxon>Bacillati</taxon>
        <taxon>Actinomycetota</taxon>
        <taxon>Actinomycetes</taxon>
        <taxon>Propionibacteriales</taxon>
        <taxon>Propionibacteriaceae</taxon>
        <taxon>Microlunatus</taxon>
    </lineage>
</organism>
<evidence type="ECO:0008006" key="3">
    <source>
        <dbReference type="Google" id="ProtNLM"/>
    </source>
</evidence>